<evidence type="ECO:0000313" key="3">
    <source>
        <dbReference type="EMBL" id="CAA2101568.1"/>
    </source>
</evidence>
<gene>
    <name evidence="3" type="ORF">MBUL_01242</name>
</gene>
<keyword evidence="2" id="KW-0732">Signal</keyword>
<feature type="signal peptide" evidence="2">
    <location>
        <begin position="1"/>
        <end position="22"/>
    </location>
</feature>
<evidence type="ECO:0000256" key="2">
    <source>
        <dbReference type="SAM" id="SignalP"/>
    </source>
</evidence>
<reference evidence="3" key="1">
    <citation type="submission" date="2019-12" db="EMBL/GenBank/DDBJ databases">
        <authorList>
            <person name="Cremers G."/>
        </authorList>
    </citation>
    <scope>NUCLEOTIDE SEQUENCE</scope>
    <source>
        <strain evidence="3">Mbul1</strain>
    </source>
</reference>
<feature type="region of interest" description="Disordered" evidence="1">
    <location>
        <begin position="22"/>
        <end position="87"/>
    </location>
</feature>
<feature type="chain" id="PRO_5025430093" evidence="2">
    <location>
        <begin position="23"/>
        <end position="87"/>
    </location>
</feature>
<organism evidence="3">
    <name type="scientific">Methylobacterium bullatum</name>
    <dbReference type="NCBI Taxonomy" id="570505"/>
    <lineage>
        <taxon>Bacteria</taxon>
        <taxon>Pseudomonadati</taxon>
        <taxon>Pseudomonadota</taxon>
        <taxon>Alphaproteobacteria</taxon>
        <taxon>Hyphomicrobiales</taxon>
        <taxon>Methylobacteriaceae</taxon>
        <taxon>Methylobacterium</taxon>
    </lineage>
</organism>
<name>A0A679IRT7_9HYPH</name>
<dbReference type="AlphaFoldDB" id="A0A679IRT7"/>
<protein>
    <submittedName>
        <fullName evidence="3">Uncharacterized protein</fullName>
    </submittedName>
</protein>
<sequence>MRMTMSALALCGLFGLTGAALAQGTGAPAGRDPATAPGGTEGIAGPRNEREAIRSGDAIAAPPGLGVPAPPPSDEPKADRPARHHNH</sequence>
<evidence type="ECO:0000256" key="1">
    <source>
        <dbReference type="SAM" id="MobiDB-lite"/>
    </source>
</evidence>
<feature type="compositionally biased region" description="Low complexity" evidence="1">
    <location>
        <begin position="58"/>
        <end position="67"/>
    </location>
</feature>
<accession>A0A679IRT7</accession>
<dbReference type="EMBL" id="LR743504">
    <property type="protein sequence ID" value="CAA2101568.1"/>
    <property type="molecule type" value="Genomic_DNA"/>
</dbReference>
<proteinExistence type="predicted"/>